<comment type="caution">
    <text evidence="7">The sequence shown here is derived from an EMBL/GenBank/DDBJ whole genome shotgun (WGS) entry which is preliminary data.</text>
</comment>
<dbReference type="InterPro" id="IPR023562">
    <property type="entry name" value="ClpP/TepA"/>
</dbReference>
<dbReference type="GO" id="GO:0009368">
    <property type="term" value="C:endopeptidase Clp complex"/>
    <property type="evidence" value="ECO:0007669"/>
    <property type="project" value="TreeGrafter"/>
</dbReference>
<dbReference type="PANTHER" id="PTHR10381">
    <property type="entry name" value="ATP-DEPENDENT CLP PROTEASE PROTEOLYTIC SUBUNIT"/>
    <property type="match status" value="1"/>
</dbReference>
<evidence type="ECO:0000256" key="6">
    <source>
        <dbReference type="RuleBase" id="RU003567"/>
    </source>
</evidence>
<evidence type="ECO:0000256" key="3">
    <source>
        <dbReference type="ARBA" id="ARBA00022670"/>
    </source>
</evidence>
<dbReference type="GO" id="GO:0051117">
    <property type="term" value="F:ATPase binding"/>
    <property type="evidence" value="ECO:0007669"/>
    <property type="project" value="TreeGrafter"/>
</dbReference>
<gene>
    <name evidence="7" type="ORF">NS220_02105</name>
</gene>
<evidence type="ECO:0000256" key="2">
    <source>
        <dbReference type="ARBA" id="ARBA00022490"/>
    </source>
</evidence>
<evidence type="ECO:0000256" key="4">
    <source>
        <dbReference type="ARBA" id="ARBA00022801"/>
    </source>
</evidence>
<keyword evidence="4" id="KW-0378">Hydrolase</keyword>
<dbReference type="InterPro" id="IPR029045">
    <property type="entry name" value="ClpP/crotonase-like_dom_sf"/>
</dbReference>
<name>A0A147F0R0_MICTE</name>
<evidence type="ECO:0000256" key="5">
    <source>
        <dbReference type="ARBA" id="ARBA00022825"/>
    </source>
</evidence>
<dbReference type="PATRIC" id="fig|2033.6.peg.95"/>
<dbReference type="GO" id="GO:0004252">
    <property type="term" value="F:serine-type endopeptidase activity"/>
    <property type="evidence" value="ECO:0007669"/>
    <property type="project" value="InterPro"/>
</dbReference>
<dbReference type="NCBIfam" id="NF045542">
    <property type="entry name" value="Clp_rel_HeadMat"/>
    <property type="match status" value="1"/>
</dbReference>
<dbReference type="Pfam" id="PF10123">
    <property type="entry name" value="Mu-like_Pro"/>
    <property type="match status" value="1"/>
</dbReference>
<dbReference type="SUPFAM" id="SSF52096">
    <property type="entry name" value="ClpP/crotonase"/>
    <property type="match status" value="1"/>
</dbReference>
<dbReference type="PANTHER" id="PTHR10381:SF70">
    <property type="entry name" value="ATP-DEPENDENT CLP PROTEASE PROTEOLYTIC SUBUNIT"/>
    <property type="match status" value="1"/>
</dbReference>
<dbReference type="EMBL" id="LDRT01000010">
    <property type="protein sequence ID" value="KTR96492.1"/>
    <property type="molecule type" value="Genomic_DNA"/>
</dbReference>
<proteinExistence type="inferred from homology"/>
<dbReference type="GO" id="GO:0006515">
    <property type="term" value="P:protein quality control for misfolded or incompletely synthesized proteins"/>
    <property type="evidence" value="ECO:0007669"/>
    <property type="project" value="TreeGrafter"/>
</dbReference>
<evidence type="ECO:0000256" key="1">
    <source>
        <dbReference type="ARBA" id="ARBA00007039"/>
    </source>
</evidence>
<dbReference type="Gene3D" id="3.90.226.10">
    <property type="entry name" value="2-enoyl-CoA Hydratase, Chain A, domain 1"/>
    <property type="match status" value="1"/>
</dbReference>
<keyword evidence="3" id="KW-0645">Protease</keyword>
<reference evidence="7 8" key="1">
    <citation type="journal article" date="2016" name="Front. Microbiol.">
        <title>Genomic Resource of Rice Seed Associated Bacteria.</title>
        <authorList>
            <person name="Midha S."/>
            <person name="Bansal K."/>
            <person name="Sharma S."/>
            <person name="Kumar N."/>
            <person name="Patil P.P."/>
            <person name="Chaudhry V."/>
            <person name="Patil P.B."/>
        </authorList>
    </citation>
    <scope>NUCLEOTIDE SEQUENCE [LARGE SCALE GENOMIC DNA]</scope>
    <source>
        <strain evidence="7 8">NS220</strain>
    </source>
</reference>
<dbReference type="AlphaFoldDB" id="A0A147F0R0"/>
<dbReference type="Proteomes" id="UP000075025">
    <property type="component" value="Unassembled WGS sequence"/>
</dbReference>
<keyword evidence="5" id="KW-0720">Serine protease</keyword>
<organism evidence="7 8">
    <name type="scientific">Microbacterium testaceum</name>
    <name type="common">Aureobacterium testaceum</name>
    <name type="synonym">Brevibacterium testaceum</name>
    <dbReference type="NCBI Taxonomy" id="2033"/>
    <lineage>
        <taxon>Bacteria</taxon>
        <taxon>Bacillati</taxon>
        <taxon>Actinomycetota</taxon>
        <taxon>Actinomycetes</taxon>
        <taxon>Micrococcales</taxon>
        <taxon>Microbacteriaceae</taxon>
        <taxon>Microbacterium</taxon>
    </lineage>
</organism>
<accession>A0A147F0R0</accession>
<dbReference type="CDD" id="cd07016">
    <property type="entry name" value="S14_ClpP_1"/>
    <property type="match status" value="1"/>
</dbReference>
<dbReference type="GO" id="GO:0004176">
    <property type="term" value="F:ATP-dependent peptidase activity"/>
    <property type="evidence" value="ECO:0007669"/>
    <property type="project" value="InterPro"/>
</dbReference>
<dbReference type="Pfam" id="PF00574">
    <property type="entry name" value="CLP_protease"/>
    <property type="match status" value="1"/>
</dbReference>
<evidence type="ECO:0000313" key="8">
    <source>
        <dbReference type="Proteomes" id="UP000075025"/>
    </source>
</evidence>
<protein>
    <recommendedName>
        <fullName evidence="6">ATP-dependent Clp protease proteolytic subunit</fullName>
    </recommendedName>
</protein>
<evidence type="ECO:0000313" key="7">
    <source>
        <dbReference type="EMBL" id="KTR96492.1"/>
    </source>
</evidence>
<dbReference type="PRINTS" id="PR00127">
    <property type="entry name" value="CLPPROTEASEP"/>
</dbReference>
<sequence>MLAGRDWFRLHQEEGSRAAVLHVYGTIGSSEWWDDVSSPSLVRELEGLDVDDITVYVNSPGGVADDGIAIMNALARHKATVTMKVDGLAASAATIILLGADKVVAGAGCRFMIHDAWSIAWGSASALQKTTERLEKLSQTIAGLYAQRAGGDVESWRAAMVEETWYTAEEAVEAGLADEVAPIHAPAADDGESAAQNVIPIADAARAFGWRHLGREAAAAPFIPPRTDAPARGAATVLPSSPEPEATNQKEKLTMSATIRAGLIERLGVKDADISDENLLAALDETLEEQADPTPGTANASASAPAEGTIVVDRTVWEQTQANAQRGAEARAEQDRTRRDGMITDALRAGKITPKSKDEWRSRLDKDETEFGAVLASLPANGALATEEIGHAVGEADDNSAYPAHWKR</sequence>
<dbReference type="InterPro" id="IPR001907">
    <property type="entry name" value="ClpP"/>
</dbReference>
<dbReference type="InterPro" id="IPR012106">
    <property type="entry name" value="Phage_Mu_Gp1"/>
</dbReference>
<keyword evidence="2" id="KW-0963">Cytoplasm</keyword>
<comment type="similarity">
    <text evidence="1 6">Belongs to the peptidase S14 family.</text>
</comment>